<evidence type="ECO:0008006" key="3">
    <source>
        <dbReference type="Google" id="ProtNLM"/>
    </source>
</evidence>
<dbReference type="AlphaFoldDB" id="A0A917S445"/>
<dbReference type="EMBL" id="BMMZ01000002">
    <property type="protein sequence ID" value="GGL56276.1"/>
    <property type="molecule type" value="Genomic_DNA"/>
</dbReference>
<organism evidence="1 2">
    <name type="scientific">Microlunatus endophyticus</name>
    <dbReference type="NCBI Taxonomy" id="1716077"/>
    <lineage>
        <taxon>Bacteria</taxon>
        <taxon>Bacillati</taxon>
        <taxon>Actinomycetota</taxon>
        <taxon>Actinomycetes</taxon>
        <taxon>Propionibacteriales</taxon>
        <taxon>Propionibacteriaceae</taxon>
        <taxon>Microlunatus</taxon>
    </lineage>
</organism>
<dbReference type="Gene3D" id="2.60.120.200">
    <property type="match status" value="1"/>
</dbReference>
<comment type="caution">
    <text evidence="1">The sequence shown here is derived from an EMBL/GenBank/DDBJ whole genome shotgun (WGS) entry which is preliminary data.</text>
</comment>
<name>A0A917S445_9ACTN</name>
<evidence type="ECO:0000313" key="2">
    <source>
        <dbReference type="Proteomes" id="UP000613840"/>
    </source>
</evidence>
<dbReference type="Proteomes" id="UP000613840">
    <property type="component" value="Unassembled WGS sequence"/>
</dbReference>
<sequence length="73" mass="7891">MVNDGRHTRLYVDGAPVVDNPSRLSVGLTTLGLPWLLGGHEYAGSIDIVFLGSVGDTRIVNRPLSAREFLTAR</sequence>
<reference evidence="1" key="2">
    <citation type="submission" date="2020-09" db="EMBL/GenBank/DDBJ databases">
        <authorList>
            <person name="Sun Q."/>
            <person name="Zhou Y."/>
        </authorList>
    </citation>
    <scope>NUCLEOTIDE SEQUENCE</scope>
    <source>
        <strain evidence="1">CGMCC 4.7306</strain>
    </source>
</reference>
<gene>
    <name evidence="1" type="ORF">GCM10011575_13380</name>
</gene>
<protein>
    <recommendedName>
        <fullName evidence="3">Concanavalin A-like lectin/glucanases superfamily protein</fullName>
    </recommendedName>
</protein>
<evidence type="ECO:0000313" key="1">
    <source>
        <dbReference type="EMBL" id="GGL56276.1"/>
    </source>
</evidence>
<reference evidence="1" key="1">
    <citation type="journal article" date="2014" name="Int. J. Syst. Evol. Microbiol.">
        <title>Complete genome sequence of Corynebacterium casei LMG S-19264T (=DSM 44701T), isolated from a smear-ripened cheese.</title>
        <authorList>
            <consortium name="US DOE Joint Genome Institute (JGI-PGF)"/>
            <person name="Walter F."/>
            <person name="Albersmeier A."/>
            <person name="Kalinowski J."/>
            <person name="Ruckert C."/>
        </authorList>
    </citation>
    <scope>NUCLEOTIDE SEQUENCE</scope>
    <source>
        <strain evidence="1">CGMCC 4.7306</strain>
    </source>
</reference>
<dbReference type="SUPFAM" id="SSF49899">
    <property type="entry name" value="Concanavalin A-like lectins/glucanases"/>
    <property type="match status" value="1"/>
</dbReference>
<dbReference type="InterPro" id="IPR013320">
    <property type="entry name" value="ConA-like_dom_sf"/>
</dbReference>
<keyword evidence="2" id="KW-1185">Reference proteome</keyword>
<accession>A0A917S445</accession>
<proteinExistence type="predicted"/>